<dbReference type="GO" id="GO:0004519">
    <property type="term" value="F:endonuclease activity"/>
    <property type="evidence" value="ECO:0007669"/>
    <property type="project" value="UniProtKB-KW"/>
</dbReference>
<dbReference type="EMBL" id="OK040780">
    <property type="protein sequence ID" value="UDL14913.1"/>
    <property type="molecule type" value="Genomic_DNA"/>
</dbReference>
<organism evidence="2 3">
    <name type="scientific">Arthrobacter phage Sarge</name>
    <dbReference type="NCBI Taxonomy" id="2885974"/>
    <lineage>
        <taxon>Viruses</taxon>
        <taxon>Duplodnaviria</taxon>
        <taxon>Heunggongvirae</taxon>
        <taxon>Uroviricota</taxon>
        <taxon>Caudoviricetes</taxon>
        <taxon>Sargevirus</taxon>
        <taxon>Sargevirus sarge</taxon>
    </lineage>
</organism>
<reference evidence="2" key="1">
    <citation type="submission" date="2021-09" db="EMBL/GenBank/DDBJ databases">
        <authorList>
            <person name="Prude D.S."/>
            <person name="Stokes N.T."/>
            <person name="Pimienta A.M."/>
            <person name="Mendez E."/>
            <person name="Powell L.D."/>
            <person name="Woodhouse A.S."/>
            <person name="Cunningham F.J."/>
            <person name="Greenfield T.L."/>
            <person name="Smith J.A."/>
            <person name="Hatke H.L."/>
            <person name="Salama S."/>
            <person name="Beyer A.R."/>
            <person name="Klyczek K."/>
            <person name="Garlena R.A."/>
            <person name="Russell D.A."/>
            <person name="Pope W.H."/>
            <person name="Jacobs-Sera D."/>
            <person name="Hatfull G.F."/>
        </authorList>
    </citation>
    <scope>NUCLEOTIDE SEQUENCE</scope>
</reference>
<evidence type="ECO:0000256" key="1">
    <source>
        <dbReference type="SAM" id="MobiDB-lite"/>
    </source>
</evidence>
<dbReference type="RefSeq" id="YP_010649620.1">
    <property type="nucleotide sequence ID" value="NC_070770.1"/>
</dbReference>
<dbReference type="KEGG" id="vg:77925174"/>
<sequence>MDSTTARGYGATHQRERSKWEPKVKAGGINCARCQQPIPADAQWDLGHNDDRTGYIGPEHVKCNRGAGARNATAVRLQKQQTITRDW</sequence>
<name>A0AAE9C2J1_9CAUD</name>
<evidence type="ECO:0000313" key="2">
    <source>
        <dbReference type="EMBL" id="UDL14913.1"/>
    </source>
</evidence>
<keyword evidence="2" id="KW-0378">Hydrolase</keyword>
<feature type="region of interest" description="Disordered" evidence="1">
    <location>
        <begin position="1"/>
        <end position="24"/>
    </location>
</feature>
<keyword evidence="2" id="KW-0540">Nuclease</keyword>
<keyword evidence="2" id="KW-0255">Endonuclease</keyword>
<keyword evidence="3" id="KW-1185">Reference proteome</keyword>
<protein>
    <submittedName>
        <fullName evidence="2">HNH endonuclease</fullName>
    </submittedName>
</protein>
<gene>
    <name evidence="2" type="primary">66</name>
    <name evidence="2" type="ORF">SEA_SARGE_66</name>
</gene>
<feature type="compositionally biased region" description="Basic and acidic residues" evidence="1">
    <location>
        <begin position="13"/>
        <end position="24"/>
    </location>
</feature>
<dbReference type="Proteomes" id="UP000827738">
    <property type="component" value="Segment"/>
</dbReference>
<dbReference type="GeneID" id="77925174"/>
<accession>A0AAE9C2J1</accession>
<evidence type="ECO:0000313" key="3">
    <source>
        <dbReference type="Proteomes" id="UP000827738"/>
    </source>
</evidence>
<proteinExistence type="predicted"/>